<protein>
    <submittedName>
        <fullName evidence="3">7TM_GPCR_Srx domain-containing protein</fullName>
    </submittedName>
</protein>
<evidence type="ECO:0000313" key="3">
    <source>
        <dbReference type="WBParaSite" id="Hba_11322"/>
    </source>
</evidence>
<name>A0A1I7X1L1_HETBA</name>
<organism evidence="2 3">
    <name type="scientific">Heterorhabditis bacteriophora</name>
    <name type="common">Entomopathogenic nematode worm</name>
    <dbReference type="NCBI Taxonomy" id="37862"/>
    <lineage>
        <taxon>Eukaryota</taxon>
        <taxon>Metazoa</taxon>
        <taxon>Ecdysozoa</taxon>
        <taxon>Nematoda</taxon>
        <taxon>Chromadorea</taxon>
        <taxon>Rhabditida</taxon>
        <taxon>Rhabditina</taxon>
        <taxon>Rhabditomorpha</taxon>
        <taxon>Strongyloidea</taxon>
        <taxon>Heterorhabditidae</taxon>
        <taxon>Heterorhabditis</taxon>
    </lineage>
</organism>
<accession>A0A1I7X1L1</accession>
<keyword evidence="1" id="KW-0812">Transmembrane</keyword>
<evidence type="ECO:0000256" key="1">
    <source>
        <dbReference type="SAM" id="Phobius"/>
    </source>
</evidence>
<evidence type="ECO:0000313" key="2">
    <source>
        <dbReference type="Proteomes" id="UP000095283"/>
    </source>
</evidence>
<dbReference type="AlphaFoldDB" id="A0A1I7X1L1"/>
<keyword evidence="1" id="KW-0472">Membrane</keyword>
<sequence length="88" mass="10136">MLDGCSVIIILLDMDHIIFPIRGINFFAVKSGFSLLLSIFYFMCIWLCINATEIYNRYFTVAAVRFGYSNNAKQNNKINKQGEMNNII</sequence>
<dbReference type="WBParaSite" id="Hba_11322">
    <property type="protein sequence ID" value="Hba_11322"/>
    <property type="gene ID" value="Hba_11322"/>
</dbReference>
<keyword evidence="1" id="KW-1133">Transmembrane helix</keyword>
<keyword evidence="2" id="KW-1185">Reference proteome</keyword>
<feature type="transmembrane region" description="Helical" evidence="1">
    <location>
        <begin position="24"/>
        <end position="49"/>
    </location>
</feature>
<proteinExistence type="predicted"/>
<reference evidence="3" key="1">
    <citation type="submission" date="2016-11" db="UniProtKB">
        <authorList>
            <consortium name="WormBaseParasite"/>
        </authorList>
    </citation>
    <scope>IDENTIFICATION</scope>
</reference>
<dbReference type="Proteomes" id="UP000095283">
    <property type="component" value="Unplaced"/>
</dbReference>